<keyword evidence="3" id="KW-1185">Reference proteome</keyword>
<dbReference type="KEGG" id="ehx:EMIHUDRAFT_432614"/>
<sequence>MGACHVTSKAHTPFPEAPSDGWQAVEPEAEHEQDIGIEKVGDSLPFAVTSSAGKALAESDSGAPADERSFLQKMADYVVSSRAKLLSPEEQFQASAEVDASDAALATADAPPETENTSIQKGPIPGEPEAAAEVEPEPIWRTKIWSSEMMIDEAMGAPAKAAEPEQEPEPSFMANLMNYLSPHKATAPDERFLIQRVVDFAMV</sequence>
<evidence type="ECO:0000313" key="2">
    <source>
        <dbReference type="EnsemblProtists" id="EOD14759"/>
    </source>
</evidence>
<dbReference type="EnsemblProtists" id="EOD14759">
    <property type="protein sequence ID" value="EOD14759"/>
    <property type="gene ID" value="EMIHUDRAFT_432614"/>
</dbReference>
<accession>A0A0D3IU24</accession>
<dbReference type="Proteomes" id="UP000013827">
    <property type="component" value="Unassembled WGS sequence"/>
</dbReference>
<dbReference type="HOGENOM" id="CLU_1351084_0_0_1"/>
<evidence type="ECO:0000313" key="3">
    <source>
        <dbReference type="Proteomes" id="UP000013827"/>
    </source>
</evidence>
<name>A0A0D3IU24_EMIH1</name>
<dbReference type="GeneID" id="17260963"/>
<feature type="compositionally biased region" description="Low complexity" evidence="1">
    <location>
        <begin position="96"/>
        <end position="115"/>
    </location>
</feature>
<feature type="region of interest" description="Disordered" evidence="1">
    <location>
        <begin position="1"/>
        <end position="34"/>
    </location>
</feature>
<reference evidence="2" key="2">
    <citation type="submission" date="2024-10" db="UniProtKB">
        <authorList>
            <consortium name="EnsemblProtists"/>
        </authorList>
    </citation>
    <scope>IDENTIFICATION</scope>
</reference>
<protein>
    <submittedName>
        <fullName evidence="2">Uncharacterized protein</fullName>
    </submittedName>
</protein>
<proteinExistence type="predicted"/>
<dbReference type="RefSeq" id="XP_005767188.1">
    <property type="nucleotide sequence ID" value="XM_005767131.1"/>
</dbReference>
<feature type="region of interest" description="Disordered" evidence="1">
    <location>
        <begin position="96"/>
        <end position="133"/>
    </location>
</feature>
<evidence type="ECO:0000256" key="1">
    <source>
        <dbReference type="SAM" id="MobiDB-lite"/>
    </source>
</evidence>
<reference evidence="3" key="1">
    <citation type="journal article" date="2013" name="Nature">
        <title>Pan genome of the phytoplankton Emiliania underpins its global distribution.</title>
        <authorList>
            <person name="Read B.A."/>
            <person name="Kegel J."/>
            <person name="Klute M.J."/>
            <person name="Kuo A."/>
            <person name="Lefebvre S.C."/>
            <person name="Maumus F."/>
            <person name="Mayer C."/>
            <person name="Miller J."/>
            <person name="Monier A."/>
            <person name="Salamov A."/>
            <person name="Young J."/>
            <person name="Aguilar M."/>
            <person name="Claverie J.M."/>
            <person name="Frickenhaus S."/>
            <person name="Gonzalez K."/>
            <person name="Herman E.K."/>
            <person name="Lin Y.C."/>
            <person name="Napier J."/>
            <person name="Ogata H."/>
            <person name="Sarno A.F."/>
            <person name="Shmutz J."/>
            <person name="Schroeder D."/>
            <person name="de Vargas C."/>
            <person name="Verret F."/>
            <person name="von Dassow P."/>
            <person name="Valentin K."/>
            <person name="Van de Peer Y."/>
            <person name="Wheeler G."/>
            <person name="Dacks J.B."/>
            <person name="Delwiche C.F."/>
            <person name="Dyhrman S.T."/>
            <person name="Glockner G."/>
            <person name="John U."/>
            <person name="Richards T."/>
            <person name="Worden A.Z."/>
            <person name="Zhang X."/>
            <person name="Grigoriev I.V."/>
            <person name="Allen A.E."/>
            <person name="Bidle K."/>
            <person name="Borodovsky M."/>
            <person name="Bowler C."/>
            <person name="Brownlee C."/>
            <person name="Cock J.M."/>
            <person name="Elias M."/>
            <person name="Gladyshev V.N."/>
            <person name="Groth M."/>
            <person name="Guda C."/>
            <person name="Hadaegh A."/>
            <person name="Iglesias-Rodriguez M.D."/>
            <person name="Jenkins J."/>
            <person name="Jones B.M."/>
            <person name="Lawson T."/>
            <person name="Leese F."/>
            <person name="Lindquist E."/>
            <person name="Lobanov A."/>
            <person name="Lomsadze A."/>
            <person name="Malik S.B."/>
            <person name="Marsh M.E."/>
            <person name="Mackinder L."/>
            <person name="Mock T."/>
            <person name="Mueller-Roeber B."/>
            <person name="Pagarete A."/>
            <person name="Parker M."/>
            <person name="Probert I."/>
            <person name="Quesneville H."/>
            <person name="Raines C."/>
            <person name="Rensing S.A."/>
            <person name="Riano-Pachon D.M."/>
            <person name="Richier S."/>
            <person name="Rokitta S."/>
            <person name="Shiraiwa Y."/>
            <person name="Soanes D.M."/>
            <person name="van der Giezen M."/>
            <person name="Wahlund T.M."/>
            <person name="Williams B."/>
            <person name="Wilson W."/>
            <person name="Wolfe G."/>
            <person name="Wurch L.L."/>
        </authorList>
    </citation>
    <scope>NUCLEOTIDE SEQUENCE</scope>
</reference>
<organism evidence="2 3">
    <name type="scientific">Emiliania huxleyi (strain CCMP1516)</name>
    <dbReference type="NCBI Taxonomy" id="280463"/>
    <lineage>
        <taxon>Eukaryota</taxon>
        <taxon>Haptista</taxon>
        <taxon>Haptophyta</taxon>
        <taxon>Prymnesiophyceae</taxon>
        <taxon>Isochrysidales</taxon>
        <taxon>Noelaerhabdaceae</taxon>
        <taxon>Emiliania</taxon>
    </lineage>
</organism>
<dbReference type="AlphaFoldDB" id="A0A0D3IU24"/>
<dbReference type="PaxDb" id="2903-EOD14759"/>